<protein>
    <recommendedName>
        <fullName evidence="5">Integral membrane protein</fullName>
    </recommendedName>
</protein>
<comment type="caution">
    <text evidence="3">The sequence shown here is derived from an EMBL/GenBank/DDBJ whole genome shotgun (WGS) entry which is preliminary data.</text>
</comment>
<dbReference type="Pfam" id="PF18895">
    <property type="entry name" value="T4SS_pilin"/>
    <property type="match status" value="1"/>
</dbReference>
<dbReference type="EMBL" id="SSDS01000068">
    <property type="protein sequence ID" value="TXG76668.1"/>
    <property type="molecule type" value="Genomic_DNA"/>
</dbReference>
<evidence type="ECO:0000313" key="3">
    <source>
        <dbReference type="EMBL" id="TXG76668.1"/>
    </source>
</evidence>
<evidence type="ECO:0008006" key="5">
    <source>
        <dbReference type="Google" id="ProtNLM"/>
    </source>
</evidence>
<dbReference type="Proteomes" id="UP000321026">
    <property type="component" value="Unassembled WGS sequence"/>
</dbReference>
<dbReference type="InterPro" id="IPR043993">
    <property type="entry name" value="T4SS_pilin"/>
</dbReference>
<keyword evidence="1" id="KW-0472">Membrane</keyword>
<feature type="transmembrane region" description="Helical" evidence="1">
    <location>
        <begin position="136"/>
        <end position="161"/>
    </location>
</feature>
<dbReference type="AlphaFoldDB" id="A0A5C7J5R0"/>
<reference evidence="3 4" key="1">
    <citation type="submission" date="2018-09" db="EMBL/GenBank/DDBJ databases">
        <title>Metagenome Assembled Genomes from an Advanced Water Purification Facility.</title>
        <authorList>
            <person name="Stamps B.W."/>
            <person name="Spear J.R."/>
        </authorList>
    </citation>
    <scope>NUCLEOTIDE SEQUENCE [LARGE SCALE GENOMIC DNA]</scope>
    <source>
        <strain evidence="3">Bin_63_2</strain>
    </source>
</reference>
<evidence type="ECO:0000256" key="2">
    <source>
        <dbReference type="SAM" id="SignalP"/>
    </source>
</evidence>
<keyword evidence="2" id="KW-0732">Signal</keyword>
<evidence type="ECO:0000313" key="4">
    <source>
        <dbReference type="Proteomes" id="UP000321026"/>
    </source>
</evidence>
<sequence>MRRRIFVLLLGIVIAFGASSVVAPAKASAACDPSDATCAAESIPDACKHSLLGMPHWYKYLEIGNKNGDPCAITGPVDSDGNFNWGVAAPRVLVAVVEILLRVAALVAVAFTLYGGFRYILSQGEPDATKKAKGTIVGASVGLVITMFASIIVGLVGRVLWP</sequence>
<evidence type="ECO:0000256" key="1">
    <source>
        <dbReference type="SAM" id="Phobius"/>
    </source>
</evidence>
<proteinExistence type="predicted"/>
<keyword evidence="1" id="KW-0812">Transmembrane</keyword>
<feature type="transmembrane region" description="Helical" evidence="1">
    <location>
        <begin position="92"/>
        <end position="115"/>
    </location>
</feature>
<feature type="signal peptide" evidence="2">
    <location>
        <begin position="1"/>
        <end position="23"/>
    </location>
</feature>
<accession>A0A5C7J5R0</accession>
<gene>
    <name evidence="3" type="ORF">E6Q11_04205</name>
</gene>
<feature type="chain" id="PRO_5023028581" description="Integral membrane protein" evidence="2">
    <location>
        <begin position="24"/>
        <end position="162"/>
    </location>
</feature>
<organism evidence="3 4">
    <name type="scientific">Candidatus Dojkabacteria bacterium</name>
    <dbReference type="NCBI Taxonomy" id="2099670"/>
    <lineage>
        <taxon>Bacteria</taxon>
        <taxon>Candidatus Dojkabacteria</taxon>
    </lineage>
</organism>
<keyword evidence="1" id="KW-1133">Transmembrane helix</keyword>
<name>A0A5C7J5R0_9BACT</name>